<dbReference type="AlphaFoldDB" id="F0W6Q9"/>
<evidence type="ECO:0000313" key="1">
    <source>
        <dbReference type="EMBL" id="CCA16804.1"/>
    </source>
</evidence>
<proteinExistence type="predicted"/>
<gene>
    <name evidence="1" type="primary">AlNc14C26G2545</name>
    <name evidence="1" type="ORF">ALNC14_029470</name>
</gene>
<accession>F0W6Q9</accession>
<reference evidence="1" key="2">
    <citation type="submission" date="2011-02" db="EMBL/GenBank/DDBJ databases">
        <authorList>
            <person name="MacLean D."/>
        </authorList>
    </citation>
    <scope>NUCLEOTIDE SEQUENCE</scope>
</reference>
<sequence>MTQEHSKTENIFDEIDASSLLLCKGLSVRLEAVPSSGTYQLGLAPTPIDQVDLIQSIIVMSQGSCCHLSTSWVKLKTTSGYSSNPREDFYYPPCARMASAISQWGGSPSFRLNMLLPAIQEAIQKDGVGLERDPL</sequence>
<dbReference type="HOGENOM" id="CLU_1889621_0_0_1"/>
<dbReference type="EMBL" id="FR824071">
    <property type="protein sequence ID" value="CCA16804.1"/>
    <property type="molecule type" value="Genomic_DNA"/>
</dbReference>
<protein>
    <submittedName>
        <fullName evidence="1">AlNc14C26G2545 protein</fullName>
    </submittedName>
</protein>
<name>F0W6Q9_9STRA</name>
<reference evidence="1" key="1">
    <citation type="journal article" date="2011" name="PLoS Biol.">
        <title>Gene gain and loss during evolution of obligate parasitism in the white rust pathogen of Arabidopsis thaliana.</title>
        <authorList>
            <person name="Kemen E."/>
            <person name="Gardiner A."/>
            <person name="Schultz-Larsen T."/>
            <person name="Kemen A.C."/>
            <person name="Balmuth A.L."/>
            <person name="Robert-Seilaniantz A."/>
            <person name="Bailey K."/>
            <person name="Holub E."/>
            <person name="Studholme D.J."/>
            <person name="Maclean D."/>
            <person name="Jones J.D."/>
        </authorList>
    </citation>
    <scope>NUCLEOTIDE SEQUENCE</scope>
</reference>
<organism evidence="1">
    <name type="scientific">Albugo laibachii Nc14</name>
    <dbReference type="NCBI Taxonomy" id="890382"/>
    <lineage>
        <taxon>Eukaryota</taxon>
        <taxon>Sar</taxon>
        <taxon>Stramenopiles</taxon>
        <taxon>Oomycota</taxon>
        <taxon>Peronosporomycetes</taxon>
        <taxon>Albuginales</taxon>
        <taxon>Albuginaceae</taxon>
        <taxon>Albugo</taxon>
    </lineage>
</organism>